<dbReference type="Gene3D" id="1.50.40.10">
    <property type="entry name" value="Mitochondrial carrier domain"/>
    <property type="match status" value="1"/>
</dbReference>
<keyword evidence="7 8" id="KW-0472">Membrane</keyword>
<name>A0A9W8E9W0_9FUNG</name>
<evidence type="ECO:0000256" key="7">
    <source>
        <dbReference type="ARBA" id="ARBA00023136"/>
    </source>
</evidence>
<comment type="subcellular location">
    <subcellularLocation>
        <location evidence="1">Mitochondrion membrane</location>
        <topology evidence="1">Multi-pass membrane protein</topology>
    </subcellularLocation>
</comment>
<dbReference type="InterPro" id="IPR023395">
    <property type="entry name" value="MCP_dom_sf"/>
</dbReference>
<keyword evidence="3 8" id="KW-0812">Transmembrane</keyword>
<keyword evidence="2 9" id="KW-0813">Transport</keyword>
<organism evidence="10 11">
    <name type="scientific">Dimargaris verticillata</name>
    <dbReference type="NCBI Taxonomy" id="2761393"/>
    <lineage>
        <taxon>Eukaryota</taxon>
        <taxon>Fungi</taxon>
        <taxon>Fungi incertae sedis</taxon>
        <taxon>Zoopagomycota</taxon>
        <taxon>Kickxellomycotina</taxon>
        <taxon>Dimargaritomycetes</taxon>
        <taxon>Dimargaritales</taxon>
        <taxon>Dimargaritaceae</taxon>
        <taxon>Dimargaris</taxon>
    </lineage>
</organism>
<dbReference type="InterPro" id="IPR018108">
    <property type="entry name" value="MCP_transmembrane"/>
</dbReference>
<comment type="similarity">
    <text evidence="9">Belongs to the mitochondrial carrier (TC 2.A.29) family.</text>
</comment>
<dbReference type="AlphaFoldDB" id="A0A9W8E9W0"/>
<evidence type="ECO:0000256" key="4">
    <source>
        <dbReference type="ARBA" id="ARBA00022737"/>
    </source>
</evidence>
<dbReference type="Proteomes" id="UP001151582">
    <property type="component" value="Unassembled WGS sequence"/>
</dbReference>
<evidence type="ECO:0000313" key="10">
    <source>
        <dbReference type="EMBL" id="KAJ1982045.1"/>
    </source>
</evidence>
<evidence type="ECO:0000256" key="8">
    <source>
        <dbReference type="PROSITE-ProRule" id="PRU00282"/>
    </source>
</evidence>
<accession>A0A9W8E9W0</accession>
<dbReference type="SUPFAM" id="SSF103506">
    <property type="entry name" value="Mitochondrial carrier"/>
    <property type="match status" value="1"/>
</dbReference>
<evidence type="ECO:0000256" key="9">
    <source>
        <dbReference type="RuleBase" id="RU000488"/>
    </source>
</evidence>
<evidence type="ECO:0000256" key="5">
    <source>
        <dbReference type="ARBA" id="ARBA00022989"/>
    </source>
</evidence>
<sequence length="218" mass="24179">MGLVSTDRIRHRVNSGTTSVIFTYPLDLVRVRLAYDTTSGTKNRIIHALQGIYREPTYRHGLVKHPVTNFYRGFTISLVGMIPYAGASFYTYESLRRVCKDHYPGWAMVTPASTTNQPADPAKPHLRAWAKLLCGGIAGAFAQTVSYPAEVIRRRIQVAGATPSPLLVSPLAVAAEIYAERGLRGFYVGLSIGYLKVTPMMAVAFCVYEYMKELLDIN</sequence>
<keyword evidence="5" id="KW-1133">Transmembrane helix</keyword>
<gene>
    <name evidence="10" type="primary">LEU5_2</name>
    <name evidence="10" type="ORF">H4R34_001852</name>
</gene>
<dbReference type="PRINTS" id="PR00926">
    <property type="entry name" value="MITOCARRIER"/>
</dbReference>
<dbReference type="GO" id="GO:0055085">
    <property type="term" value="P:transmembrane transport"/>
    <property type="evidence" value="ECO:0007669"/>
    <property type="project" value="InterPro"/>
</dbReference>
<dbReference type="InterPro" id="IPR002067">
    <property type="entry name" value="MCP"/>
</dbReference>
<dbReference type="PROSITE" id="PS50920">
    <property type="entry name" value="SOLCAR"/>
    <property type="match status" value="2"/>
</dbReference>
<reference evidence="10" key="1">
    <citation type="submission" date="2022-07" db="EMBL/GenBank/DDBJ databases">
        <title>Phylogenomic reconstructions and comparative analyses of Kickxellomycotina fungi.</title>
        <authorList>
            <person name="Reynolds N.K."/>
            <person name="Stajich J.E."/>
            <person name="Barry K."/>
            <person name="Grigoriev I.V."/>
            <person name="Crous P."/>
            <person name="Smith M.E."/>
        </authorList>
    </citation>
    <scope>NUCLEOTIDE SEQUENCE</scope>
    <source>
        <strain evidence="10">RSA 567</strain>
    </source>
</reference>
<dbReference type="Pfam" id="PF00153">
    <property type="entry name" value="Mito_carr"/>
    <property type="match status" value="2"/>
</dbReference>
<keyword evidence="11" id="KW-1185">Reference proteome</keyword>
<evidence type="ECO:0000313" key="11">
    <source>
        <dbReference type="Proteomes" id="UP001151582"/>
    </source>
</evidence>
<keyword evidence="6" id="KW-0496">Mitochondrion</keyword>
<evidence type="ECO:0000256" key="2">
    <source>
        <dbReference type="ARBA" id="ARBA00022448"/>
    </source>
</evidence>
<feature type="repeat" description="Solcar" evidence="8">
    <location>
        <begin position="6"/>
        <end position="98"/>
    </location>
</feature>
<keyword evidence="4" id="KW-0677">Repeat</keyword>
<dbReference type="EMBL" id="JANBQB010000103">
    <property type="protein sequence ID" value="KAJ1982045.1"/>
    <property type="molecule type" value="Genomic_DNA"/>
</dbReference>
<proteinExistence type="inferred from homology"/>
<dbReference type="OrthoDB" id="270584at2759"/>
<protein>
    <submittedName>
        <fullName evidence="10">Coenzyme A transporter</fullName>
    </submittedName>
</protein>
<dbReference type="PANTHER" id="PTHR24089">
    <property type="entry name" value="SOLUTE CARRIER FAMILY 25"/>
    <property type="match status" value="1"/>
</dbReference>
<evidence type="ECO:0000256" key="6">
    <source>
        <dbReference type="ARBA" id="ARBA00023128"/>
    </source>
</evidence>
<dbReference type="GO" id="GO:0031966">
    <property type="term" value="C:mitochondrial membrane"/>
    <property type="evidence" value="ECO:0007669"/>
    <property type="project" value="UniProtKB-SubCell"/>
</dbReference>
<feature type="repeat" description="Solcar" evidence="8">
    <location>
        <begin position="126"/>
        <end position="214"/>
    </location>
</feature>
<evidence type="ECO:0000256" key="3">
    <source>
        <dbReference type="ARBA" id="ARBA00022692"/>
    </source>
</evidence>
<evidence type="ECO:0000256" key="1">
    <source>
        <dbReference type="ARBA" id="ARBA00004225"/>
    </source>
</evidence>
<comment type="caution">
    <text evidence="10">The sequence shown here is derived from an EMBL/GenBank/DDBJ whole genome shotgun (WGS) entry which is preliminary data.</text>
</comment>